<feature type="domain" description="AAA+ ATPase" evidence="7">
    <location>
        <begin position="183"/>
        <end position="322"/>
    </location>
</feature>
<dbReference type="Gene3D" id="2.40.50.140">
    <property type="entry name" value="Nucleic acid-binding proteins"/>
    <property type="match status" value="1"/>
</dbReference>
<keyword evidence="2 5" id="KW-0547">Nucleotide-binding</keyword>
<dbReference type="EMBL" id="KZ819603">
    <property type="protein sequence ID" value="PWN35214.1"/>
    <property type="molecule type" value="Genomic_DNA"/>
</dbReference>
<sequence length="407" mass="45018">MSVQPAPSTSAGTGQSPEEARRTTALEAYRKALKNHEDLSTGLKKLRFGLKDLDHDFNKTEDDIRALQSVGQIIGEVLKQLDEERFIVKASSGPRYLVGCRNSVPKHKLKAGVRVSLDMTTLTIMRILPRETDPMVYSMSMEDPAGASFAGIGGLSEQIRELREVVELPLLNPELFLRVGIKPPKGVLLYGPPGTGKTLLARAVAATLDVNFLKVVSSAIVDKYIGESARLIREMFGYAKEHAPTIIFMDEIDAIGGRRFSEGTSADREIQRTLMELLNQMDGFDVNSTTKVIFATNRPDTLDPALMRPGRIDRKIEIPLPNDAARLEILKIHAKPVAKRDELDYEAVVKLTDGCNAADLRNVITEAGMFAIRDDRSFLIQEDIVKAARKVMEAKSHESQADYSLKS</sequence>
<dbReference type="Gene3D" id="1.10.8.60">
    <property type="match status" value="1"/>
</dbReference>
<dbReference type="PROSITE" id="PS00674">
    <property type="entry name" value="AAA"/>
    <property type="match status" value="1"/>
</dbReference>
<feature type="compositionally biased region" description="Polar residues" evidence="6">
    <location>
        <begin position="1"/>
        <end position="16"/>
    </location>
</feature>
<evidence type="ECO:0000256" key="3">
    <source>
        <dbReference type="ARBA" id="ARBA00022840"/>
    </source>
</evidence>
<dbReference type="InterPro" id="IPR032501">
    <property type="entry name" value="Prot_ATP_ID_OB_2nd"/>
</dbReference>
<keyword evidence="9" id="KW-1185">Reference proteome</keyword>
<dbReference type="Proteomes" id="UP000245771">
    <property type="component" value="Unassembled WGS sequence"/>
</dbReference>
<dbReference type="Pfam" id="PF16450">
    <property type="entry name" value="Prot_ATP_ID_OB_C"/>
    <property type="match status" value="1"/>
</dbReference>
<dbReference type="GeneID" id="37024056"/>
<dbReference type="InterPro" id="IPR003960">
    <property type="entry name" value="ATPase_AAA_CS"/>
</dbReference>
<keyword evidence="4 8" id="KW-0647">Proteasome</keyword>
<evidence type="ECO:0000313" key="8">
    <source>
        <dbReference type="EMBL" id="PWN35214.1"/>
    </source>
</evidence>
<dbReference type="GO" id="GO:0005524">
    <property type="term" value="F:ATP binding"/>
    <property type="evidence" value="ECO:0007669"/>
    <property type="project" value="UniProtKB-KW"/>
</dbReference>
<proteinExistence type="inferred from homology"/>
<dbReference type="FunCoup" id="A0A316VD22">
    <property type="interactions" value="441"/>
</dbReference>
<dbReference type="RefSeq" id="XP_025355516.1">
    <property type="nucleotide sequence ID" value="XM_025502275.1"/>
</dbReference>
<dbReference type="InterPro" id="IPR041569">
    <property type="entry name" value="AAA_lid_3"/>
</dbReference>
<dbReference type="InterPro" id="IPR027417">
    <property type="entry name" value="P-loop_NTPase"/>
</dbReference>
<dbReference type="PANTHER" id="PTHR23073">
    <property type="entry name" value="26S PROTEASOME REGULATORY SUBUNIT"/>
    <property type="match status" value="1"/>
</dbReference>
<gene>
    <name evidence="8" type="ORF">FA14DRAFT_39029</name>
</gene>
<dbReference type="FunFam" id="2.40.50.140:FF:000168">
    <property type="entry name" value="26S protease regulatory subunit 10B"/>
    <property type="match status" value="1"/>
</dbReference>
<dbReference type="InParanoid" id="A0A316VD22"/>
<evidence type="ECO:0000313" key="9">
    <source>
        <dbReference type="Proteomes" id="UP000245771"/>
    </source>
</evidence>
<dbReference type="GO" id="GO:0016887">
    <property type="term" value="F:ATP hydrolysis activity"/>
    <property type="evidence" value="ECO:0007669"/>
    <property type="project" value="InterPro"/>
</dbReference>
<evidence type="ECO:0000259" key="7">
    <source>
        <dbReference type="SMART" id="SM00382"/>
    </source>
</evidence>
<dbReference type="SUPFAM" id="SSF52540">
    <property type="entry name" value="P-loop containing nucleoside triphosphate hydrolases"/>
    <property type="match status" value="1"/>
</dbReference>
<evidence type="ECO:0000256" key="1">
    <source>
        <dbReference type="ARBA" id="ARBA00006914"/>
    </source>
</evidence>
<reference evidence="8 9" key="1">
    <citation type="journal article" date="2018" name="Mol. Biol. Evol.">
        <title>Broad Genomic Sampling Reveals a Smut Pathogenic Ancestry of the Fungal Clade Ustilaginomycotina.</title>
        <authorList>
            <person name="Kijpornyongpan T."/>
            <person name="Mondo S.J."/>
            <person name="Barry K."/>
            <person name="Sandor L."/>
            <person name="Lee J."/>
            <person name="Lipzen A."/>
            <person name="Pangilinan J."/>
            <person name="LaButti K."/>
            <person name="Hainaut M."/>
            <person name="Henrissat B."/>
            <person name="Grigoriev I.V."/>
            <person name="Spatafora J.W."/>
            <person name="Aime M.C."/>
        </authorList>
    </citation>
    <scope>NUCLEOTIDE SEQUENCE [LARGE SCALE GENOMIC DNA]</scope>
    <source>
        <strain evidence="8 9">MCA 3882</strain>
    </source>
</reference>
<dbReference type="FunFam" id="3.40.50.300:FF:000034">
    <property type="entry name" value="26S protease regulatory subunit 10B"/>
    <property type="match status" value="1"/>
</dbReference>
<dbReference type="SMART" id="SM00382">
    <property type="entry name" value="AAA"/>
    <property type="match status" value="1"/>
</dbReference>
<feature type="region of interest" description="Disordered" evidence="6">
    <location>
        <begin position="1"/>
        <end position="22"/>
    </location>
</feature>
<accession>A0A316VD22</accession>
<evidence type="ECO:0000256" key="2">
    <source>
        <dbReference type="ARBA" id="ARBA00022741"/>
    </source>
</evidence>
<dbReference type="AlphaFoldDB" id="A0A316VD22"/>
<dbReference type="STRING" id="1280837.A0A316VD22"/>
<comment type="similarity">
    <text evidence="1 5">Belongs to the AAA ATPase family.</text>
</comment>
<dbReference type="InterPro" id="IPR012340">
    <property type="entry name" value="NA-bd_OB-fold"/>
</dbReference>
<dbReference type="Pfam" id="PF00004">
    <property type="entry name" value="AAA"/>
    <property type="match status" value="1"/>
</dbReference>
<evidence type="ECO:0000256" key="6">
    <source>
        <dbReference type="SAM" id="MobiDB-lite"/>
    </source>
</evidence>
<dbReference type="Gene3D" id="3.40.50.300">
    <property type="entry name" value="P-loop containing nucleotide triphosphate hydrolases"/>
    <property type="match status" value="1"/>
</dbReference>
<dbReference type="Pfam" id="PF17862">
    <property type="entry name" value="AAA_lid_3"/>
    <property type="match status" value="1"/>
</dbReference>
<keyword evidence="3 5" id="KW-0067">ATP-binding</keyword>
<dbReference type="InterPro" id="IPR003959">
    <property type="entry name" value="ATPase_AAA_core"/>
</dbReference>
<dbReference type="OrthoDB" id="1664597at2759"/>
<dbReference type="GO" id="GO:0008540">
    <property type="term" value="C:proteasome regulatory particle, base subcomplex"/>
    <property type="evidence" value="ECO:0007669"/>
    <property type="project" value="UniProtKB-ARBA"/>
</dbReference>
<protein>
    <submittedName>
        <fullName evidence="8">26S proteasome subunit P45</fullName>
    </submittedName>
</protein>
<name>A0A316VD22_9BASI</name>
<evidence type="ECO:0000256" key="4">
    <source>
        <dbReference type="ARBA" id="ARBA00022942"/>
    </source>
</evidence>
<organism evidence="8 9">
    <name type="scientific">Meira miltonrushii</name>
    <dbReference type="NCBI Taxonomy" id="1280837"/>
    <lineage>
        <taxon>Eukaryota</taxon>
        <taxon>Fungi</taxon>
        <taxon>Dikarya</taxon>
        <taxon>Basidiomycota</taxon>
        <taxon>Ustilaginomycotina</taxon>
        <taxon>Exobasidiomycetes</taxon>
        <taxon>Exobasidiales</taxon>
        <taxon>Brachybasidiaceae</taxon>
        <taxon>Meira</taxon>
    </lineage>
</organism>
<dbReference type="InterPro" id="IPR050221">
    <property type="entry name" value="26S_Proteasome_ATPase"/>
</dbReference>
<evidence type="ECO:0000256" key="5">
    <source>
        <dbReference type="RuleBase" id="RU003651"/>
    </source>
</evidence>
<dbReference type="InterPro" id="IPR003593">
    <property type="entry name" value="AAA+_ATPase"/>
</dbReference>